<proteinExistence type="predicted"/>
<dbReference type="AlphaFoldDB" id="A0A1W6TCY4"/>
<name>A0A1W6TCY4_VIBAL</name>
<dbReference type="RefSeq" id="WP_157664339.1">
    <property type="nucleotide sequence ID" value="NZ_CP017889.1"/>
</dbReference>
<organism evidence="1">
    <name type="scientific">Vibrio alginolyticus</name>
    <dbReference type="NCBI Taxonomy" id="663"/>
    <lineage>
        <taxon>Bacteria</taxon>
        <taxon>Pseudomonadati</taxon>
        <taxon>Pseudomonadota</taxon>
        <taxon>Gammaproteobacteria</taxon>
        <taxon>Vibrionales</taxon>
        <taxon>Vibrionaceae</taxon>
        <taxon>Vibrio</taxon>
    </lineage>
</organism>
<gene>
    <name evidence="1" type="ORF">K05K4_18980</name>
</gene>
<evidence type="ECO:0000313" key="1">
    <source>
        <dbReference type="EMBL" id="ARP18732.1"/>
    </source>
</evidence>
<sequence length="362" mass="39649">MSWSRSMLIILATASFGCWSATLNLSLKGDELVFRNAQQSQVSGSYALTDWLVVSDLAPTTHWQPGMITTTANKFILKGPGGSVELPIKLTGIEYNTAGVSDLISEDQPLVSGPSCSGSISNNGGIISFTHGSSASTVGMNSENCFSGLSYYLSKNVQPFYFVRPIFSLNKQDMLTAFESLGDPLGGIYTGNIPISLKYYYKANGITTYRNISIATFSVQVNYSSDTVKSIQADALKVIEPIYDKSNHTASGETEFNILVNGYFQSGIRMTFADKEYTMKPVNSDGFSEIPYYIRCETCEVISIVENGKLTIDAQMPVERRVKGATNSFEYKLKVGYENISAENISSGEYLDTFTIIVEEIL</sequence>
<protein>
    <submittedName>
        <fullName evidence="1">Uncharacterized protein</fullName>
    </submittedName>
</protein>
<reference evidence="1" key="1">
    <citation type="submission" date="2016-10" db="EMBL/GenBank/DDBJ databases">
        <title>The High Quality Genome of Vibrio alginolyticus K01M1.</title>
        <authorList>
            <person name="Wendling C."/>
            <person name="Chibani C.M."/>
            <person name="Hertel R."/>
            <person name="Sproer C."/>
            <person name="Bunk B."/>
            <person name="Overmann J."/>
            <person name="Roth O."/>
            <person name="Liesegang H."/>
        </authorList>
    </citation>
    <scope>NUCLEOTIDE SEQUENCE</scope>
    <source>
        <strain evidence="1">K05K4</strain>
    </source>
</reference>
<accession>A0A1W6TCY4</accession>
<dbReference type="EMBL" id="CP017902">
    <property type="protein sequence ID" value="ARP18732.1"/>
    <property type="molecule type" value="Genomic_DNA"/>
</dbReference>
<dbReference type="PROSITE" id="PS51257">
    <property type="entry name" value="PROKAR_LIPOPROTEIN"/>
    <property type="match status" value="1"/>
</dbReference>